<dbReference type="Proteomes" id="UP000004371">
    <property type="component" value="Unassembled WGS sequence"/>
</dbReference>
<dbReference type="STRING" id="945543.VIBR0546_09147"/>
<evidence type="ECO:0000313" key="2">
    <source>
        <dbReference type="Proteomes" id="UP000004371"/>
    </source>
</evidence>
<accession>E8LW46</accession>
<gene>
    <name evidence="1" type="ORF">VIBR0546_09147</name>
</gene>
<dbReference type="AlphaFoldDB" id="E8LW46"/>
<dbReference type="OrthoDB" id="5875803at2"/>
<dbReference type="RefSeq" id="WP_006880070.1">
    <property type="nucleotide sequence ID" value="NZ_AEVS01000075.1"/>
</dbReference>
<dbReference type="EMBL" id="AEVS01000075">
    <property type="protein sequence ID" value="EGA65100.1"/>
    <property type="molecule type" value="Genomic_DNA"/>
</dbReference>
<proteinExistence type="predicted"/>
<evidence type="ECO:0000313" key="1">
    <source>
        <dbReference type="EMBL" id="EGA65100.1"/>
    </source>
</evidence>
<sequence length="139" mass="15939">MEKVTPKKVNWTPELEQRFKDAGFAPIIIEELKMFVNKGNGEVYQAGDLQIITRVEMVNELDYEVVWMASIGRGLKQWAQTFFDGAKRAGAKYIRFHIDESSRRELLILRVIGGWKPERVEGWDNDPSHGVYRVNLGGG</sequence>
<reference evidence="1 2" key="1">
    <citation type="journal article" date="2012" name="Int. J. Syst. Evol. Microbiol.">
        <title>Vibrio caribbeanicus sp. nov., isolated from the marine sponge Scleritoderma cyanea.</title>
        <authorList>
            <person name="Hoffmann M."/>
            <person name="Monday S.R."/>
            <person name="Allard M.W."/>
            <person name="Strain E.A."/>
            <person name="Whittaker P."/>
            <person name="Naum M."/>
            <person name="McCarthy P.J."/>
            <person name="Lopez J.V."/>
            <person name="Fischer M."/>
            <person name="Brown E.W."/>
        </authorList>
    </citation>
    <scope>NUCLEOTIDE SEQUENCE [LARGE SCALE GENOMIC DNA]</scope>
    <source>
        <strain evidence="1 2">LMG 20546</strain>
    </source>
</reference>
<keyword evidence="2" id="KW-1185">Reference proteome</keyword>
<protein>
    <submittedName>
        <fullName evidence="1">Uncharacterized protein</fullName>
    </submittedName>
</protein>
<organism evidence="1 2">
    <name type="scientific">Vibrio brasiliensis LMG 20546</name>
    <dbReference type="NCBI Taxonomy" id="945543"/>
    <lineage>
        <taxon>Bacteria</taxon>
        <taxon>Pseudomonadati</taxon>
        <taxon>Pseudomonadota</taxon>
        <taxon>Gammaproteobacteria</taxon>
        <taxon>Vibrionales</taxon>
        <taxon>Vibrionaceae</taxon>
        <taxon>Vibrio</taxon>
        <taxon>Vibrio oreintalis group</taxon>
    </lineage>
</organism>
<comment type="caution">
    <text evidence="1">The sequence shown here is derived from an EMBL/GenBank/DDBJ whole genome shotgun (WGS) entry which is preliminary data.</text>
</comment>
<name>E8LW46_9VIBR</name>